<dbReference type="eggNOG" id="KOG3290">
    <property type="taxonomic scope" value="Eukaryota"/>
</dbReference>
<dbReference type="InterPro" id="IPR008775">
    <property type="entry name" value="Phytyl_CoA_dOase-like"/>
</dbReference>
<dbReference type="OMA" id="NCMHGSG"/>
<dbReference type="AlphaFoldDB" id="A0A1X7V9H8"/>
<dbReference type="Gene3D" id="2.60.120.620">
    <property type="entry name" value="q2cbj1_9rhob like domain"/>
    <property type="match status" value="1"/>
</dbReference>
<dbReference type="SUPFAM" id="SSF51197">
    <property type="entry name" value="Clavaminate synthase-like"/>
    <property type="match status" value="1"/>
</dbReference>
<dbReference type="STRING" id="400682.A0A1X7V9H8"/>
<dbReference type="Pfam" id="PF05721">
    <property type="entry name" value="PhyH"/>
    <property type="match status" value="1"/>
</dbReference>
<keyword evidence="3" id="KW-1185">Reference proteome</keyword>
<reference evidence="2" key="2">
    <citation type="submission" date="2017-05" db="UniProtKB">
        <authorList>
            <consortium name="EnsemblMetazoa"/>
        </authorList>
    </citation>
    <scope>IDENTIFICATION</scope>
</reference>
<organism evidence="2">
    <name type="scientific">Amphimedon queenslandica</name>
    <name type="common">Sponge</name>
    <dbReference type="NCBI Taxonomy" id="400682"/>
    <lineage>
        <taxon>Eukaryota</taxon>
        <taxon>Metazoa</taxon>
        <taxon>Porifera</taxon>
        <taxon>Demospongiae</taxon>
        <taxon>Heteroscleromorpha</taxon>
        <taxon>Haplosclerida</taxon>
        <taxon>Niphatidae</taxon>
        <taxon>Amphimedon</taxon>
    </lineage>
</organism>
<dbReference type="InParanoid" id="A0A1X7V9H8"/>
<evidence type="ECO:0000256" key="1">
    <source>
        <dbReference type="ARBA" id="ARBA00001962"/>
    </source>
</evidence>
<dbReference type="PANTHER" id="PTHR20883:SF51">
    <property type="entry name" value="PHYTANOYL-COA HYDROXYLASE"/>
    <property type="match status" value="1"/>
</dbReference>
<comment type="cofactor">
    <cofactor evidence="1">
        <name>Fe cation</name>
        <dbReference type="ChEBI" id="CHEBI:24875"/>
    </cofactor>
</comment>
<dbReference type="EnsemblMetazoa" id="XM_003385344.2">
    <property type="protein sequence ID" value="XP_003385392.2"/>
    <property type="gene ID" value="LOC100635181"/>
</dbReference>
<gene>
    <name evidence="2" type="primary">100635181</name>
</gene>
<dbReference type="OrthoDB" id="445007at2759"/>
<dbReference type="EnsemblMetazoa" id="Aqu2.1.36167_001">
    <property type="protein sequence ID" value="Aqu2.1.36167_001"/>
    <property type="gene ID" value="Aqu2.1.36167"/>
</dbReference>
<accession>A0A1X7V9H8</accession>
<evidence type="ECO:0000313" key="3">
    <source>
        <dbReference type="Proteomes" id="UP000007879"/>
    </source>
</evidence>
<dbReference type="Proteomes" id="UP000007879">
    <property type="component" value="Unassembled WGS sequence"/>
</dbReference>
<sequence>MNMFSCSDNKFEVTSQVQESFEEQGYVIVKSLLSEAELRKLQASLESDSELLKHSYARADGSGRVSRMALWKHPGKDISGMIARSEKVAGTMEKLLGGEVYHYHTKLMMKEARTGGQFVWHQDYGYWYSNTCLFPDMGTVFIAIDKADVGNGCLKVLKGSHKAGRIDHTKVAGQIGADLERVEMLKTRLPLVEVELEAGDALFFHCNLLHKSDQNNSDRRRWAFLIAYNRASNDPILPHHCPQYTPLLKVDNSEILNCECNDLSGKEFVHPSDDISLKD</sequence>
<name>A0A1X7V9H8_AMPQE</name>
<protein>
    <recommendedName>
        <fullName evidence="4">Phytanoyl-CoA dioxygenase family protein</fullName>
    </recommendedName>
</protein>
<dbReference type="KEGG" id="aqu:100635181"/>
<reference evidence="3" key="1">
    <citation type="journal article" date="2010" name="Nature">
        <title>The Amphimedon queenslandica genome and the evolution of animal complexity.</title>
        <authorList>
            <person name="Srivastava M."/>
            <person name="Simakov O."/>
            <person name="Chapman J."/>
            <person name="Fahey B."/>
            <person name="Gauthier M.E."/>
            <person name="Mitros T."/>
            <person name="Richards G.S."/>
            <person name="Conaco C."/>
            <person name="Dacre M."/>
            <person name="Hellsten U."/>
            <person name="Larroux C."/>
            <person name="Putnam N.H."/>
            <person name="Stanke M."/>
            <person name="Adamska M."/>
            <person name="Darling A."/>
            <person name="Degnan S.M."/>
            <person name="Oakley T.H."/>
            <person name="Plachetzki D.C."/>
            <person name="Zhai Y."/>
            <person name="Adamski M."/>
            <person name="Calcino A."/>
            <person name="Cummins S.F."/>
            <person name="Goodstein D.M."/>
            <person name="Harris C."/>
            <person name="Jackson D.J."/>
            <person name="Leys S.P."/>
            <person name="Shu S."/>
            <person name="Woodcroft B.J."/>
            <person name="Vervoort M."/>
            <person name="Kosik K.S."/>
            <person name="Manning G."/>
            <person name="Degnan B.M."/>
            <person name="Rokhsar D.S."/>
        </authorList>
    </citation>
    <scope>NUCLEOTIDE SEQUENCE [LARGE SCALE GENOMIC DNA]</scope>
</reference>
<proteinExistence type="predicted"/>
<evidence type="ECO:0000313" key="2">
    <source>
        <dbReference type="EnsemblMetazoa" id="Aqu2.1.36167_001"/>
    </source>
</evidence>
<evidence type="ECO:0008006" key="4">
    <source>
        <dbReference type="Google" id="ProtNLM"/>
    </source>
</evidence>
<dbReference type="PANTHER" id="PTHR20883">
    <property type="entry name" value="PHYTANOYL-COA DIOXYGENASE DOMAIN CONTAINING 1"/>
    <property type="match status" value="1"/>
</dbReference>